<comment type="subcellular location">
    <subcellularLocation>
        <location evidence="2 10">Cytoplasm</location>
    </subcellularLocation>
</comment>
<dbReference type="PANTHER" id="PTHR10012">
    <property type="entry name" value="SERINE/THREONINE-PROTEIN PHOSPHATASE 2A REGULATORY SUBUNIT B"/>
    <property type="match status" value="1"/>
</dbReference>
<evidence type="ECO:0000256" key="2">
    <source>
        <dbReference type="ARBA" id="ARBA00004496"/>
    </source>
</evidence>
<evidence type="ECO:0000256" key="8">
    <source>
        <dbReference type="ARBA" id="ARBA00044786"/>
    </source>
</evidence>
<comment type="similarity">
    <text evidence="3 10">Belongs to the PTPA-type PPIase family.</text>
</comment>
<dbReference type="GO" id="GO:0007052">
    <property type="term" value="P:mitotic spindle organization"/>
    <property type="evidence" value="ECO:0007669"/>
    <property type="project" value="TreeGrafter"/>
</dbReference>
<proteinExistence type="inferred from homology"/>
<keyword evidence="12" id="KW-1185">Reference proteome</keyword>
<dbReference type="GO" id="GO:0000159">
    <property type="term" value="C:protein phosphatase type 2A complex"/>
    <property type="evidence" value="ECO:0007669"/>
    <property type="project" value="TreeGrafter"/>
</dbReference>
<evidence type="ECO:0000256" key="9">
    <source>
        <dbReference type="ARBA" id="ARBA00044820"/>
    </source>
</evidence>
<organism evidence="11 12">
    <name type="scientific">Parthenolecanium corni</name>
    <dbReference type="NCBI Taxonomy" id="536013"/>
    <lineage>
        <taxon>Eukaryota</taxon>
        <taxon>Metazoa</taxon>
        <taxon>Ecdysozoa</taxon>
        <taxon>Arthropoda</taxon>
        <taxon>Hexapoda</taxon>
        <taxon>Insecta</taxon>
        <taxon>Pterygota</taxon>
        <taxon>Neoptera</taxon>
        <taxon>Paraneoptera</taxon>
        <taxon>Hemiptera</taxon>
        <taxon>Sternorrhyncha</taxon>
        <taxon>Coccoidea</taxon>
        <taxon>Coccidae</taxon>
        <taxon>Parthenolecanium</taxon>
    </lineage>
</organism>
<protein>
    <recommendedName>
        <fullName evidence="8 10">Serine/threonine-protein phosphatase 2A activator</fullName>
        <ecNumber evidence="4 10">5.2.1.8</ecNumber>
    </recommendedName>
    <alternativeName>
        <fullName evidence="9 10">Phosphotyrosyl phosphatase activator</fullName>
    </alternativeName>
</protein>
<comment type="caution">
    <text evidence="11">The sequence shown here is derived from an EMBL/GenBank/DDBJ whole genome shotgun (WGS) entry which is preliminary data.</text>
</comment>
<evidence type="ECO:0000256" key="4">
    <source>
        <dbReference type="ARBA" id="ARBA00013194"/>
    </source>
</evidence>
<dbReference type="EMBL" id="JBBCAQ010000004">
    <property type="protein sequence ID" value="KAK7604129.1"/>
    <property type="molecule type" value="Genomic_DNA"/>
</dbReference>
<evidence type="ECO:0000256" key="7">
    <source>
        <dbReference type="ARBA" id="ARBA00023235"/>
    </source>
</evidence>
<dbReference type="Gene3D" id="1.20.120.1150">
    <property type="match status" value="1"/>
</dbReference>
<keyword evidence="5 10" id="KW-0963">Cytoplasm</keyword>
<dbReference type="InterPro" id="IPR004327">
    <property type="entry name" value="Phstyr_phstse_ac"/>
</dbReference>
<dbReference type="InterPro" id="IPR043170">
    <property type="entry name" value="PTPA_C_lid"/>
</dbReference>
<dbReference type="Pfam" id="PF03095">
    <property type="entry name" value="PTPA"/>
    <property type="match status" value="1"/>
</dbReference>
<dbReference type="FunFam" id="1.20.120.1150:FF:000002">
    <property type="entry name" value="Serine/threonine-protein phosphatase 2A activator"/>
    <property type="match status" value="1"/>
</dbReference>
<evidence type="ECO:0000313" key="12">
    <source>
        <dbReference type="Proteomes" id="UP001367676"/>
    </source>
</evidence>
<dbReference type="GO" id="GO:0005634">
    <property type="term" value="C:nucleus"/>
    <property type="evidence" value="ECO:0007669"/>
    <property type="project" value="TreeGrafter"/>
</dbReference>
<dbReference type="InterPro" id="IPR037218">
    <property type="entry name" value="PTPA_sf"/>
</dbReference>
<accession>A0AAN9YAD7</accession>
<dbReference type="Proteomes" id="UP001367676">
    <property type="component" value="Unassembled WGS sequence"/>
</dbReference>
<evidence type="ECO:0000256" key="5">
    <source>
        <dbReference type="ARBA" id="ARBA00022490"/>
    </source>
</evidence>
<comment type="catalytic activity">
    <reaction evidence="1 10">
        <text>[protein]-peptidylproline (omega=180) = [protein]-peptidylproline (omega=0)</text>
        <dbReference type="Rhea" id="RHEA:16237"/>
        <dbReference type="Rhea" id="RHEA-COMP:10747"/>
        <dbReference type="Rhea" id="RHEA-COMP:10748"/>
        <dbReference type="ChEBI" id="CHEBI:83833"/>
        <dbReference type="ChEBI" id="CHEBI:83834"/>
        <dbReference type="EC" id="5.2.1.8"/>
    </reaction>
</comment>
<comment type="function">
    <text evidence="10">PPIases accelerate the folding of proteins. It catalyzes the cis-trans isomerization of proline imidic peptide bonds in oligopeptides.</text>
</comment>
<dbReference type="PIRSF" id="PIRSF016325">
    <property type="entry name" value="Phstyr_phstse_ac"/>
    <property type="match status" value="1"/>
</dbReference>
<dbReference type="GO" id="GO:0003755">
    <property type="term" value="F:peptidyl-prolyl cis-trans isomerase activity"/>
    <property type="evidence" value="ECO:0007669"/>
    <property type="project" value="UniProtKB-KW"/>
</dbReference>
<name>A0AAN9YAD7_9HEMI</name>
<evidence type="ECO:0000256" key="1">
    <source>
        <dbReference type="ARBA" id="ARBA00000971"/>
    </source>
</evidence>
<evidence type="ECO:0000313" key="11">
    <source>
        <dbReference type="EMBL" id="KAK7604129.1"/>
    </source>
</evidence>
<keyword evidence="7 10" id="KW-0413">Isomerase</keyword>
<dbReference type="SUPFAM" id="SSF140984">
    <property type="entry name" value="PTPA-like"/>
    <property type="match status" value="1"/>
</dbReference>
<reference evidence="11 12" key="1">
    <citation type="submission" date="2024-03" db="EMBL/GenBank/DDBJ databases">
        <title>Adaptation during the transition from Ophiocordyceps entomopathogen to insect associate is accompanied by gene loss and intensified selection.</title>
        <authorList>
            <person name="Ward C.M."/>
            <person name="Onetto C.A."/>
            <person name="Borneman A.R."/>
        </authorList>
    </citation>
    <scope>NUCLEOTIDE SEQUENCE [LARGE SCALE GENOMIC DNA]</scope>
    <source>
        <strain evidence="11">AWRI1</strain>
        <tissue evidence="11">Single Adult Female</tissue>
    </source>
</reference>
<evidence type="ECO:0000256" key="6">
    <source>
        <dbReference type="ARBA" id="ARBA00023110"/>
    </source>
</evidence>
<dbReference type="GO" id="GO:0008160">
    <property type="term" value="F:protein tyrosine phosphatase activator activity"/>
    <property type="evidence" value="ECO:0007669"/>
    <property type="project" value="TreeGrafter"/>
</dbReference>
<evidence type="ECO:0000256" key="10">
    <source>
        <dbReference type="RuleBase" id="RU361210"/>
    </source>
</evidence>
<dbReference type="CDD" id="cd04087">
    <property type="entry name" value="PTPA"/>
    <property type="match status" value="1"/>
</dbReference>
<gene>
    <name evidence="11" type="ORF">V9T40_004402</name>
</gene>
<dbReference type="EC" id="5.2.1.8" evidence="4 10"/>
<evidence type="ECO:0000256" key="3">
    <source>
        <dbReference type="ARBA" id="ARBA00011019"/>
    </source>
</evidence>
<dbReference type="GO" id="GO:0005737">
    <property type="term" value="C:cytoplasm"/>
    <property type="evidence" value="ECO:0007669"/>
    <property type="project" value="UniProtKB-SubCell"/>
</dbReference>
<dbReference type="AlphaFoldDB" id="A0AAN9YAD7"/>
<keyword evidence="6 10" id="KW-0697">Rotamase</keyword>
<dbReference type="PANTHER" id="PTHR10012:SF0">
    <property type="entry name" value="SERINE_THREONINE-PROTEIN PHOSPHATASE 2A ACTIVATOR"/>
    <property type="match status" value="1"/>
</dbReference>
<sequence>MLRPDFGKVKLPKVLPSADHEYVQPKRMVFNESSMKDWENSEAYHEYFGFIKAMNIAVRGKSLFQECHISPVSEGILNTIEALNRLLEETPPIDQPQRFGNKAFRNWYEKLKTQAEELLKTNLPEEYHKSIAEITDYLVESFGNATRIDYGTGHEMSFCMFLCCLFKIGAFKDDDCVAVVNKVFQSYLELARNLQKTYRMEPAGSHGVWSLDDYQFIPFIWGSSQFVGRPVIEPKMFVEEDTIKKYRSEYMFIGCIDYITTVKTGHFSEHSNQLWNISGIPSWSKINDGFIKMYQGEVLKKFPVIQHVLFGSLLRFVPLNPPAEQPASKSDVFKKPIAGDG</sequence>